<keyword evidence="1" id="KW-0812">Transmembrane</keyword>
<feature type="domain" description="TadE-like" evidence="2">
    <location>
        <begin position="11"/>
        <end position="53"/>
    </location>
</feature>
<dbReference type="EMBL" id="LOED01000036">
    <property type="protein sequence ID" value="KXG74953.1"/>
    <property type="molecule type" value="Genomic_DNA"/>
</dbReference>
<reference evidence="3 4" key="1">
    <citation type="submission" date="2015-12" db="EMBL/GenBank/DDBJ databases">
        <title>Draft genome sequnece of Fervidicola ferrireducens strain Y170.</title>
        <authorList>
            <person name="Patel B.K."/>
        </authorList>
    </citation>
    <scope>NUCLEOTIDE SEQUENCE [LARGE SCALE GENOMIC DNA]</scope>
    <source>
        <strain evidence="3 4">Y170</strain>
    </source>
</reference>
<dbReference type="InterPro" id="IPR012495">
    <property type="entry name" value="TadE-like_dom"/>
</dbReference>
<evidence type="ECO:0000313" key="3">
    <source>
        <dbReference type="EMBL" id="KXG74953.1"/>
    </source>
</evidence>
<accession>A0A140L328</accession>
<dbReference type="Pfam" id="PF07811">
    <property type="entry name" value="TadE"/>
    <property type="match status" value="1"/>
</dbReference>
<evidence type="ECO:0000256" key="1">
    <source>
        <dbReference type="SAM" id="Phobius"/>
    </source>
</evidence>
<protein>
    <recommendedName>
        <fullName evidence="2">TadE-like domain-containing protein</fullName>
    </recommendedName>
</protein>
<gene>
    <name evidence="3" type="ORF">AN618_21200</name>
</gene>
<dbReference type="InParanoid" id="A0A140L328"/>
<sequence length="136" mass="15103">MFGRMWKKNSGSVIVETAVMFMIVTMLAVGYIYFTQAMRINTVAKIAAREGARQYAVTNDSYAAKEKVLSELALGGVDPGAAYVATKASGNKRMVTVQIRYAFYTPFVGECDLDLRGAAEYKLEQNPDFYQKEGKE</sequence>
<evidence type="ECO:0000313" key="4">
    <source>
        <dbReference type="Proteomes" id="UP000070427"/>
    </source>
</evidence>
<keyword evidence="1" id="KW-0472">Membrane</keyword>
<dbReference type="STRING" id="520764.AN618_21200"/>
<keyword evidence="1" id="KW-1133">Transmembrane helix</keyword>
<proteinExistence type="predicted"/>
<name>A0A140L328_9FIRM</name>
<evidence type="ECO:0000259" key="2">
    <source>
        <dbReference type="Pfam" id="PF07811"/>
    </source>
</evidence>
<dbReference type="Proteomes" id="UP000070427">
    <property type="component" value="Unassembled WGS sequence"/>
</dbReference>
<dbReference type="RefSeq" id="WP_066354790.1">
    <property type="nucleotide sequence ID" value="NZ_LOED01000036.1"/>
</dbReference>
<feature type="transmembrane region" description="Helical" evidence="1">
    <location>
        <begin position="12"/>
        <end position="34"/>
    </location>
</feature>
<keyword evidence="4" id="KW-1185">Reference proteome</keyword>
<dbReference type="AlphaFoldDB" id="A0A140L328"/>
<organism evidence="3 4">
    <name type="scientific">Fervidicola ferrireducens</name>
    <dbReference type="NCBI Taxonomy" id="520764"/>
    <lineage>
        <taxon>Bacteria</taxon>
        <taxon>Bacillati</taxon>
        <taxon>Bacillota</taxon>
        <taxon>Clostridia</taxon>
        <taxon>Thermosediminibacterales</taxon>
        <taxon>Thermosediminibacteraceae</taxon>
        <taxon>Fervidicola</taxon>
    </lineage>
</organism>
<dbReference type="OrthoDB" id="1807540at2"/>
<comment type="caution">
    <text evidence="3">The sequence shown here is derived from an EMBL/GenBank/DDBJ whole genome shotgun (WGS) entry which is preliminary data.</text>
</comment>